<name>A0A0R3MED3_9BRAD</name>
<reference evidence="1 2" key="1">
    <citation type="submission" date="2014-03" db="EMBL/GenBank/DDBJ databases">
        <title>Bradyrhizobium valentinum sp. nov., isolated from effective nodules of Lupinus mariae-josephae, a lupine endemic of basic-lime soils in Eastern Spain.</title>
        <authorList>
            <person name="Duran D."/>
            <person name="Rey L."/>
            <person name="Navarro A."/>
            <person name="Busquets A."/>
            <person name="Imperial J."/>
            <person name="Ruiz-Argueso T."/>
        </authorList>
    </citation>
    <scope>NUCLEOTIDE SEQUENCE [LARGE SCALE GENOMIC DNA]</scope>
    <source>
        <strain evidence="1 2">CCBAU 23086</strain>
    </source>
</reference>
<proteinExistence type="predicted"/>
<gene>
    <name evidence="1" type="ORF">CQ14_37670</name>
</gene>
<sequence length="75" mass="8273">MARKPGALTFTQQRQQDLLTAIASGAERVSYSDKSVEYRSLSALWEILAGIDADLSGAGARRRTFRMVALWDKGL</sequence>
<evidence type="ECO:0000313" key="2">
    <source>
        <dbReference type="Proteomes" id="UP000051660"/>
    </source>
</evidence>
<comment type="caution">
    <text evidence="1">The sequence shown here is derived from an EMBL/GenBank/DDBJ whole genome shotgun (WGS) entry which is preliminary data.</text>
</comment>
<dbReference type="RefSeq" id="WP_057861846.1">
    <property type="nucleotide sequence ID" value="NZ_LLYB01000113.1"/>
</dbReference>
<dbReference type="NCBIfam" id="NF047331">
    <property type="entry name" value="phage_HTJ"/>
    <property type="match status" value="1"/>
</dbReference>
<evidence type="ECO:0000313" key="1">
    <source>
        <dbReference type="EMBL" id="KRR17822.1"/>
    </source>
</evidence>
<dbReference type="OrthoDB" id="8253999at2"/>
<dbReference type="Proteomes" id="UP000051660">
    <property type="component" value="Unassembled WGS sequence"/>
</dbReference>
<protein>
    <submittedName>
        <fullName evidence="1">Uncharacterized protein</fullName>
    </submittedName>
</protein>
<organism evidence="1 2">
    <name type="scientific">Bradyrhizobium lablabi</name>
    <dbReference type="NCBI Taxonomy" id="722472"/>
    <lineage>
        <taxon>Bacteria</taxon>
        <taxon>Pseudomonadati</taxon>
        <taxon>Pseudomonadota</taxon>
        <taxon>Alphaproteobacteria</taxon>
        <taxon>Hyphomicrobiales</taxon>
        <taxon>Nitrobacteraceae</taxon>
        <taxon>Bradyrhizobium</taxon>
    </lineage>
</organism>
<dbReference type="AlphaFoldDB" id="A0A0R3MED3"/>
<accession>A0A0R3MED3</accession>
<dbReference type="EMBL" id="LLYB01000113">
    <property type="protein sequence ID" value="KRR17822.1"/>
    <property type="molecule type" value="Genomic_DNA"/>
</dbReference>